<protein>
    <submittedName>
        <fullName evidence="10">Centrosomal protein</fullName>
    </submittedName>
</protein>
<evidence type="ECO:0000256" key="5">
    <source>
        <dbReference type="ARBA" id="ARBA00023054"/>
    </source>
</evidence>
<feature type="coiled-coil region" evidence="8">
    <location>
        <begin position="610"/>
        <end position="637"/>
    </location>
</feature>
<keyword evidence="4" id="KW-0970">Cilium biogenesis/degradation</keyword>
<feature type="coiled-coil region" evidence="8">
    <location>
        <begin position="948"/>
        <end position="1089"/>
    </location>
</feature>
<accession>A0A146M1W4</accession>
<dbReference type="GO" id="GO:1905515">
    <property type="term" value="P:non-motile cilium assembly"/>
    <property type="evidence" value="ECO:0007669"/>
    <property type="project" value="TreeGrafter"/>
</dbReference>
<feature type="coiled-coil region" evidence="8">
    <location>
        <begin position="1123"/>
        <end position="1332"/>
    </location>
</feature>
<organism evidence="10">
    <name type="scientific">Lygus hesperus</name>
    <name type="common">Western plant bug</name>
    <dbReference type="NCBI Taxonomy" id="30085"/>
    <lineage>
        <taxon>Eukaryota</taxon>
        <taxon>Metazoa</taxon>
        <taxon>Ecdysozoa</taxon>
        <taxon>Arthropoda</taxon>
        <taxon>Hexapoda</taxon>
        <taxon>Insecta</taxon>
        <taxon>Pterygota</taxon>
        <taxon>Neoptera</taxon>
        <taxon>Paraneoptera</taxon>
        <taxon>Hemiptera</taxon>
        <taxon>Heteroptera</taxon>
        <taxon>Panheteroptera</taxon>
        <taxon>Cimicomorpha</taxon>
        <taxon>Miridae</taxon>
        <taxon>Mirini</taxon>
        <taxon>Lygus</taxon>
    </lineage>
</organism>
<feature type="compositionally biased region" description="Polar residues" evidence="9">
    <location>
        <begin position="524"/>
        <end position="538"/>
    </location>
</feature>
<keyword evidence="3" id="KW-0963">Cytoplasm</keyword>
<dbReference type="EMBL" id="GDHC01006049">
    <property type="protein sequence ID" value="JAQ12580.1"/>
    <property type="molecule type" value="Transcribed_RNA"/>
</dbReference>
<evidence type="ECO:0000256" key="8">
    <source>
        <dbReference type="SAM" id="Coils"/>
    </source>
</evidence>
<evidence type="ECO:0000256" key="7">
    <source>
        <dbReference type="ARBA" id="ARBA00023273"/>
    </source>
</evidence>
<feature type="region of interest" description="Disordered" evidence="9">
    <location>
        <begin position="666"/>
        <end position="888"/>
    </location>
</feature>
<sequence>MGHVDLESILRLRPENLTQEQKDDIFEQLSDLQDEPEGLEVEGLVNLFAIAKEIMLYKGQQVETLLGELEVLTPAQGTTEDREELVKVTRQAEQLVEELQQKEKELLNEKQQVEKLLKEVSDLQKDKNELRREIILIQNEAQSGALQTSLEDEPTENVPLLKDTIQSKNKHILQLLSDIEVLEKENQMLNTKLNAARREIADATTVQTKLSGENISLREANYQFQEKITTLEERNAGLTTQVSELVAEKNKKDAHLDQLIDDLEERIVKWQEVFVMKENEVTELKARLAEAAQSPESRPSSQFATNYTILSKTIEQQEDMIESLRNQLKRASEDLTKSSAEMMDYKNKVEKGVVGEGNESLDELREELEKANAQIVFLQEKTHDAEQDAQFRAEEMTELIIQLREYEDGIYGLPEARKEIKDLKKQIGIRENQILNLVQQLNELSLKENGEPITAGSDRFNDFMEEEDKSGNLDLKSQLTQMQQTAINLSVQNFDLRAKVMKLTEELNTYKSGEMVTRGIQSGDSLMNNGSQPDQTPVMQGEEAETKEDIENRIKMVIEENEALRKGMHEIMESIKNQDGSAKVVVESETLERLLEMLDSRHISGWYHPAMRLQVALNKLQGNNDALRQELRESRFRESYFQAELQTTFLKVGELEERIKGLGGIADQGMSSVKPPVPAPRKKSTVSEIGDSQKAEEAGVVGNLGSNSDSSGDLGAADTPQEKIATLEEPSSQDDSAQDVLARGDEKPDDKPSRPSSTKSAKSAKSSSRKSSAKSASSKAGSPQKPKSPTEPSTTNPRNDKIERGVQQTLEVASTSTQTDITLNDQLSVKSSPKPVLSRQASVKETIEESSEVSSPRPPLSRQNTVVEMDKKSKKASVNGGDQQAGDPVSAAQQIWEAKYAEDEERQRIAFQAMLQQKCDELRSEFSNIKSNTELALSEMNSTKEAVFNEIKNTITKISDEVDSMKKQPRQVQISTSELGMKAYQAHEMKLNNYGLKLDELRKSLYTKETVISAMEGRIRELQTKLDATSETAHEESDKRVLTLQDAAKNLQTILNQKEEVISSYQQLIKENGEEYNKLLNQFRELEASTAKTTNRVAVADTQAVGVLMEKWLTRVHHLEDDIRDMAAQLADSSAALEEARKDAESWKQQALSAQQQLNDEPEKELARKVHEIEDLRLQLKDLKAHTEAESRLKIHQETNKLRRKEENFRSREREYESEINRLKHQLAIRTSKGSTKCVKKEMIMSDRIKELEEEIELMKQRERSHLQMRRDKCADEVAKWEERKKLQTNNERLKADIKEKSVQVELLEGQVNRLKQIISRMERERITLQRRLKISEGMLAKNVLNLKGFDDNRLTESRLGVSPSPILQTSRSQTESPCSDVESSKVLSKRDLIKAISALKKVVTRLRAEKENFVHKDYVEQLRKELRKVEENYMDAVERSLSLEEQLRDKLCGQTFIVGSREDENSNAYLREQLVQKCELLGKVKVLLQRAMVREKQLIHQVTVLEKLVPPEKIVSLRQQYETTASSEHLS</sequence>
<feature type="compositionally biased region" description="Low complexity" evidence="9">
    <location>
        <begin position="773"/>
        <end position="787"/>
    </location>
</feature>
<keyword evidence="6" id="KW-0206">Cytoskeleton</keyword>
<evidence type="ECO:0000256" key="1">
    <source>
        <dbReference type="ARBA" id="ARBA00004120"/>
    </source>
</evidence>
<feature type="coiled-coil region" evidence="8">
    <location>
        <begin position="307"/>
        <end position="388"/>
    </location>
</feature>
<dbReference type="PANTHER" id="PTHR18879:SF20">
    <property type="entry name" value="CENTROSOMAL PROTEIN OF 290 KDA"/>
    <property type="match status" value="1"/>
</dbReference>
<feature type="compositionally biased region" description="Basic and acidic residues" evidence="9">
    <location>
        <begin position="742"/>
        <end position="753"/>
    </location>
</feature>
<proteinExistence type="predicted"/>
<evidence type="ECO:0000256" key="3">
    <source>
        <dbReference type="ARBA" id="ARBA00022490"/>
    </source>
</evidence>
<name>A0A146M1W4_LYGHE</name>
<reference evidence="10" key="1">
    <citation type="journal article" date="2016" name="Gigascience">
        <title>De novo construction of an expanded transcriptome assembly for the western tarnished plant bug, Lygus hesperus.</title>
        <authorList>
            <person name="Tassone E.E."/>
            <person name="Geib S.M."/>
            <person name="Hall B."/>
            <person name="Fabrick J.A."/>
            <person name="Brent C.S."/>
            <person name="Hull J.J."/>
        </authorList>
    </citation>
    <scope>NUCLEOTIDE SEQUENCE</scope>
</reference>
<feature type="coiled-coil region" evidence="8">
    <location>
        <begin position="1390"/>
        <end position="1447"/>
    </location>
</feature>
<feature type="compositionally biased region" description="Polar residues" evidence="9">
    <location>
        <begin position="806"/>
        <end position="831"/>
    </location>
</feature>
<dbReference type="GO" id="GO:0097711">
    <property type="term" value="P:ciliary basal body-plasma membrane docking"/>
    <property type="evidence" value="ECO:0007669"/>
    <property type="project" value="TreeGrafter"/>
</dbReference>
<evidence type="ECO:0000256" key="6">
    <source>
        <dbReference type="ARBA" id="ARBA00023212"/>
    </source>
</evidence>
<evidence type="ECO:0000256" key="9">
    <source>
        <dbReference type="SAM" id="MobiDB-lite"/>
    </source>
</evidence>
<feature type="compositionally biased region" description="Low complexity" evidence="9">
    <location>
        <begin position="699"/>
        <end position="715"/>
    </location>
</feature>
<gene>
    <name evidence="10" type="primary">Cep290</name>
    <name evidence="10" type="ORF">g.78004</name>
</gene>
<dbReference type="GO" id="GO:0035869">
    <property type="term" value="C:ciliary transition zone"/>
    <property type="evidence" value="ECO:0007669"/>
    <property type="project" value="TreeGrafter"/>
</dbReference>
<feature type="coiled-coil region" evidence="8">
    <location>
        <begin position="82"/>
        <end position="140"/>
    </location>
</feature>
<dbReference type="GO" id="GO:1905349">
    <property type="term" value="P:ciliary transition zone assembly"/>
    <property type="evidence" value="ECO:0007669"/>
    <property type="project" value="TreeGrafter"/>
</dbReference>
<feature type="region of interest" description="Disordered" evidence="9">
    <location>
        <begin position="524"/>
        <end position="546"/>
    </location>
</feature>
<evidence type="ECO:0000256" key="4">
    <source>
        <dbReference type="ARBA" id="ARBA00022794"/>
    </source>
</evidence>
<keyword evidence="7" id="KW-0966">Cell projection</keyword>
<feature type="compositionally biased region" description="Low complexity" evidence="9">
    <location>
        <begin position="754"/>
        <end position="766"/>
    </location>
</feature>
<dbReference type="GO" id="GO:0034451">
    <property type="term" value="C:centriolar satellite"/>
    <property type="evidence" value="ECO:0007669"/>
    <property type="project" value="TreeGrafter"/>
</dbReference>
<keyword evidence="5 8" id="KW-0175">Coiled coil</keyword>
<dbReference type="PANTHER" id="PTHR18879">
    <property type="entry name" value="CENTROSOMAL PROTEIN OF 290 KDA"/>
    <property type="match status" value="1"/>
</dbReference>
<comment type="subcellular location">
    <subcellularLocation>
        <location evidence="1">Cytoplasm</location>
        <location evidence="1">Cytoskeleton</location>
        <location evidence="1">Cilium basal body</location>
    </subcellularLocation>
    <subcellularLocation>
        <location evidence="2">Cytoplasm</location>
        <location evidence="2">Cytoskeleton</location>
        <location evidence="2">Microtubule organizing center</location>
        <location evidence="2">Centrosome</location>
    </subcellularLocation>
</comment>
<dbReference type="InterPro" id="IPR026201">
    <property type="entry name" value="Cep290"/>
</dbReference>
<feature type="coiled-coil region" evidence="8">
    <location>
        <begin position="165"/>
        <end position="280"/>
    </location>
</feature>
<evidence type="ECO:0000313" key="10">
    <source>
        <dbReference type="EMBL" id="JAQ12580.1"/>
    </source>
</evidence>
<evidence type="ECO:0000256" key="2">
    <source>
        <dbReference type="ARBA" id="ARBA00004300"/>
    </source>
</evidence>